<dbReference type="SUPFAM" id="SSF47831">
    <property type="entry name" value="Enzyme I of the PEP:sugar phosphotransferase system HPr-binding (sub)domain"/>
    <property type="match status" value="1"/>
</dbReference>
<dbReference type="Gene3D" id="1.10.274.10">
    <property type="entry name" value="PtsI, HPr-binding domain"/>
    <property type="match status" value="1"/>
</dbReference>
<dbReference type="Pfam" id="PF00381">
    <property type="entry name" value="PTS-HPr"/>
    <property type="match status" value="1"/>
</dbReference>
<keyword evidence="11" id="KW-0479">Metal-binding</keyword>
<dbReference type="InterPro" id="IPR001127">
    <property type="entry name" value="PTS_EIIA_1_perm"/>
</dbReference>
<proteinExistence type="inferred from homology"/>
<dbReference type="InterPro" id="IPR040442">
    <property type="entry name" value="Pyrv_kinase-like_dom_sf"/>
</dbReference>
<dbReference type="PROSITE" id="PS00742">
    <property type="entry name" value="PEP_ENZYMES_2"/>
    <property type="match status" value="1"/>
</dbReference>
<evidence type="ECO:0000256" key="8">
    <source>
        <dbReference type="ARBA" id="ARBA00022597"/>
    </source>
</evidence>
<comment type="cofactor">
    <cofactor evidence="2">
        <name>Mg(2+)</name>
        <dbReference type="ChEBI" id="CHEBI:18420"/>
    </cofactor>
</comment>
<dbReference type="Pfam" id="PF00391">
    <property type="entry name" value="PEP-utilizers"/>
    <property type="match status" value="1"/>
</dbReference>
<dbReference type="InterPro" id="IPR008731">
    <property type="entry name" value="PTS_EIN"/>
</dbReference>
<dbReference type="Gene3D" id="2.70.70.10">
    <property type="entry name" value="Glucose Permease (Domain IIA)"/>
    <property type="match status" value="1"/>
</dbReference>
<keyword evidence="13" id="KW-0460">Magnesium</keyword>
<dbReference type="PANTHER" id="PTHR46244">
    <property type="entry name" value="PHOSPHOENOLPYRUVATE-PROTEIN PHOSPHOTRANSFERASE"/>
    <property type="match status" value="1"/>
</dbReference>
<dbReference type="NCBIfam" id="TIGR01417">
    <property type="entry name" value="PTS_I_fam"/>
    <property type="match status" value="1"/>
</dbReference>
<comment type="subcellular location">
    <subcellularLocation>
        <location evidence="3">Cytoplasm</location>
    </subcellularLocation>
</comment>
<dbReference type="GO" id="GO:0005737">
    <property type="term" value="C:cytoplasm"/>
    <property type="evidence" value="ECO:0007669"/>
    <property type="project" value="UniProtKB-SubCell"/>
</dbReference>
<comment type="similarity">
    <text evidence="4">Belongs to the PEP-utilizing enzyme family.</text>
</comment>
<evidence type="ECO:0000256" key="1">
    <source>
        <dbReference type="ARBA" id="ARBA00000683"/>
    </source>
</evidence>
<keyword evidence="17" id="KW-1185">Reference proteome</keyword>
<keyword evidence="10" id="KW-0598">Phosphotransferase system</keyword>
<dbReference type="GO" id="GO:0016301">
    <property type="term" value="F:kinase activity"/>
    <property type="evidence" value="ECO:0007669"/>
    <property type="project" value="UniProtKB-KW"/>
</dbReference>
<dbReference type="AlphaFoldDB" id="A0A0C9N6G1"/>
<dbReference type="InterPro" id="IPR000032">
    <property type="entry name" value="HPr-like"/>
</dbReference>
<dbReference type="InterPro" id="IPR006318">
    <property type="entry name" value="PTS_EI-like"/>
</dbReference>
<dbReference type="InterPro" id="IPR036618">
    <property type="entry name" value="PtsI_HPr-bd_sf"/>
</dbReference>
<dbReference type="InterPro" id="IPR050499">
    <property type="entry name" value="PEP-utilizing_PTS_enzyme"/>
</dbReference>
<sequence>MSDLTIFAPLAGWVTPLAQVPDAVFAEKMLGDGIAIDPVNDALCAPCDATVLTVHEAGHAVTLRSTAGFELICHIGIDTVSLGGRGLTPQVEAGAKVLAGQPLIRFDLDYLVQNAPAVVTPIIVADATLYGVEPIASGVVAIGDPLLRVVPLAAEAGEAQASGETLVEETVVALSHGLHARPAARLVEAVRRHEAQVTLYHGDRHASALSAVGLLGLGLGHGATVRIEANGPQAAAALAEVIAFLNDATVEEGPREAPEPTRGEGPGLGGVPAAPGLAVGPIHRLTRAAIPVETVAGSPETERQKLTDALTHVREALVLAAAAGGARGGVMAAHGAMLADPTLSEAAIAGVGRGLSAGVAWQEAIAEQVAVLMSSGDRRIAERADDLRDLERHVLAALAGLPIEGPSVPAGAVLVAEDLLPSQVAALDAGVVAGIALVKGGPTSHAAILAAGMGLPMAVAFGDSLAALEDGRTIILDADRGLIDPEPDAAAQVQARETIARRKAEMEAARAAQGPCRTADGTRIEMFANLGSVADAEAAVAEGAEGCGLLRTEFLFLERATAPTRDEQARDYQAIADALGDRPMIIRLLDVGGDKPAPYMDLPVEENPALGLRGIRVSLADPQLLEDQIGAILAVRQPCRIMAPMVASLSELEAVRAVVERQGGHLGHRAEVGVMIETPAAAISADILARKADFFSIGTNDLTQYTLAMDRGNAAVAAGVDGLHPAVLRLIGTTCDGAAKHDTPVGVCGSLAADRLAVPILLGLGVTELSVPPARVAAIKALVGKLDLARCRTVAGEAMELPSAAAVRAHITQMLQEIGA</sequence>
<accession>A0A0C9N6G1</accession>
<dbReference type="Pfam" id="PF02896">
    <property type="entry name" value="PEP-utilizers_C"/>
    <property type="match status" value="1"/>
</dbReference>
<evidence type="ECO:0000256" key="10">
    <source>
        <dbReference type="ARBA" id="ARBA00022683"/>
    </source>
</evidence>
<dbReference type="PROSITE" id="PS51093">
    <property type="entry name" value="PTS_EIIA_TYPE_1"/>
    <property type="match status" value="1"/>
</dbReference>
<dbReference type="NCBIfam" id="TIGR01003">
    <property type="entry name" value="PTS_HPr_family"/>
    <property type="match status" value="1"/>
</dbReference>
<dbReference type="PANTHER" id="PTHR46244:SF6">
    <property type="entry name" value="PHOSPHOENOLPYRUVATE-PROTEIN PHOSPHOTRANSFERASE"/>
    <property type="match status" value="1"/>
</dbReference>
<dbReference type="Gene3D" id="3.50.30.10">
    <property type="entry name" value="Phosphohistidine domain"/>
    <property type="match status" value="1"/>
</dbReference>
<dbReference type="EC" id="2.7.3.9" evidence="5"/>
<dbReference type="PROSITE" id="PS00369">
    <property type="entry name" value="PTS_HPR_HIS"/>
    <property type="match status" value="1"/>
</dbReference>
<dbReference type="InterPro" id="IPR023151">
    <property type="entry name" value="PEP_util_CS"/>
</dbReference>
<dbReference type="RefSeq" id="WP_007404023.1">
    <property type="nucleotide sequence ID" value="NZ_BBJS01000050.1"/>
</dbReference>
<evidence type="ECO:0000256" key="6">
    <source>
        <dbReference type="ARBA" id="ARBA00022448"/>
    </source>
</evidence>
<dbReference type="Pfam" id="PF00358">
    <property type="entry name" value="PTS_EIIA_1"/>
    <property type="match status" value="1"/>
</dbReference>
<dbReference type="InterPro" id="IPR008279">
    <property type="entry name" value="PEP-util_enz_mobile_dom"/>
</dbReference>
<evidence type="ECO:0000256" key="4">
    <source>
        <dbReference type="ARBA" id="ARBA00007837"/>
    </source>
</evidence>
<dbReference type="GO" id="GO:0009401">
    <property type="term" value="P:phosphoenolpyruvate-dependent sugar phosphotransferase system"/>
    <property type="evidence" value="ECO:0007669"/>
    <property type="project" value="UniProtKB-KW"/>
</dbReference>
<dbReference type="PRINTS" id="PR00107">
    <property type="entry name" value="PHOSPHOCPHPR"/>
</dbReference>
<keyword evidence="7" id="KW-0963">Cytoplasm</keyword>
<dbReference type="PRINTS" id="PR01736">
    <property type="entry name" value="PHPHTRNFRASE"/>
</dbReference>
<dbReference type="Proteomes" id="UP000032025">
    <property type="component" value="Unassembled WGS sequence"/>
</dbReference>
<dbReference type="GO" id="GO:0008965">
    <property type="term" value="F:phosphoenolpyruvate-protein phosphotransferase activity"/>
    <property type="evidence" value="ECO:0007669"/>
    <property type="project" value="UniProtKB-EC"/>
</dbReference>
<dbReference type="SUPFAM" id="SSF51261">
    <property type="entry name" value="Duplicated hybrid motif"/>
    <property type="match status" value="1"/>
</dbReference>
<dbReference type="Gene3D" id="3.30.1340.10">
    <property type="entry name" value="HPr-like"/>
    <property type="match status" value="1"/>
</dbReference>
<protein>
    <recommendedName>
        <fullName evidence="5">phosphoenolpyruvate--protein phosphotransferase</fullName>
        <ecNumber evidence="5">2.7.3.9</ecNumber>
    </recommendedName>
</protein>
<dbReference type="SUPFAM" id="SSF51621">
    <property type="entry name" value="Phosphoenolpyruvate/pyruvate domain"/>
    <property type="match status" value="1"/>
</dbReference>
<evidence type="ECO:0000256" key="3">
    <source>
        <dbReference type="ARBA" id="ARBA00004496"/>
    </source>
</evidence>
<comment type="caution">
    <text evidence="16">The sequence shown here is derived from an EMBL/GenBank/DDBJ whole genome shotgun (WGS) entry which is preliminary data.</text>
</comment>
<dbReference type="Gene3D" id="3.20.20.60">
    <property type="entry name" value="Phosphoenolpyruvate-binding domains"/>
    <property type="match status" value="1"/>
</dbReference>
<dbReference type="NCBIfam" id="TIGR00830">
    <property type="entry name" value="PTBA"/>
    <property type="match status" value="1"/>
</dbReference>
<keyword evidence="12" id="KW-0418">Kinase</keyword>
<dbReference type="Pfam" id="PF05524">
    <property type="entry name" value="PEP-utilisers_N"/>
    <property type="match status" value="1"/>
</dbReference>
<dbReference type="EMBL" id="BBJS01000050">
    <property type="protein sequence ID" value="GAN15089.1"/>
    <property type="molecule type" value="Genomic_DNA"/>
</dbReference>
<dbReference type="InterPro" id="IPR000121">
    <property type="entry name" value="PEP_util_C"/>
</dbReference>
<dbReference type="InterPro" id="IPR015813">
    <property type="entry name" value="Pyrv/PenolPyrv_kinase-like_dom"/>
</dbReference>
<dbReference type="SUPFAM" id="SSF52009">
    <property type="entry name" value="Phosphohistidine domain"/>
    <property type="match status" value="1"/>
</dbReference>
<dbReference type="InterPro" id="IPR035895">
    <property type="entry name" value="HPr-like_sf"/>
</dbReference>
<keyword evidence="9" id="KW-0808">Transferase</keyword>
<reference evidence="16 17" key="1">
    <citation type="submission" date="2014-08" db="EMBL/GenBank/DDBJ databases">
        <title>Whole genome shotgun sequence of Sphingomonas paucimobilis NBRC 13935.</title>
        <authorList>
            <person name="Hosoyama A."/>
            <person name="Hashimoto M."/>
            <person name="Hosoyama Y."/>
            <person name="Noguchi M."/>
            <person name="Uohara A."/>
            <person name="Ohji S."/>
            <person name="Katano-Makiyama Y."/>
            <person name="Ichikawa N."/>
            <person name="Kimura A."/>
            <person name="Yamazoe A."/>
            <person name="Fujita N."/>
        </authorList>
    </citation>
    <scope>NUCLEOTIDE SEQUENCE [LARGE SCALE GENOMIC DNA]</scope>
    <source>
        <strain evidence="16 17">NBRC 13935</strain>
    </source>
</reference>
<evidence type="ECO:0000313" key="16">
    <source>
        <dbReference type="EMBL" id="GAN15089.1"/>
    </source>
</evidence>
<evidence type="ECO:0000256" key="5">
    <source>
        <dbReference type="ARBA" id="ARBA00012232"/>
    </source>
</evidence>
<evidence type="ECO:0000259" key="14">
    <source>
        <dbReference type="PROSITE" id="PS51093"/>
    </source>
</evidence>
<keyword evidence="6" id="KW-0813">Transport</keyword>
<evidence type="ECO:0000256" key="11">
    <source>
        <dbReference type="ARBA" id="ARBA00022723"/>
    </source>
</evidence>
<dbReference type="GO" id="GO:0046872">
    <property type="term" value="F:metal ion binding"/>
    <property type="evidence" value="ECO:0007669"/>
    <property type="project" value="UniProtKB-KW"/>
</dbReference>
<dbReference type="InterPro" id="IPR001020">
    <property type="entry name" value="PTS_HPr_His_P_site"/>
</dbReference>
<feature type="domain" description="HPr" evidence="15">
    <location>
        <begin position="165"/>
        <end position="253"/>
    </location>
</feature>
<comment type="catalytic activity">
    <reaction evidence="1">
        <text>L-histidyl-[protein] + phosphoenolpyruvate = N(pros)-phospho-L-histidyl-[protein] + pyruvate</text>
        <dbReference type="Rhea" id="RHEA:23880"/>
        <dbReference type="Rhea" id="RHEA-COMP:9745"/>
        <dbReference type="Rhea" id="RHEA-COMP:9746"/>
        <dbReference type="ChEBI" id="CHEBI:15361"/>
        <dbReference type="ChEBI" id="CHEBI:29979"/>
        <dbReference type="ChEBI" id="CHEBI:58702"/>
        <dbReference type="ChEBI" id="CHEBI:64837"/>
        <dbReference type="EC" id="2.7.3.9"/>
    </reaction>
</comment>
<dbReference type="SUPFAM" id="SSF55594">
    <property type="entry name" value="HPr-like"/>
    <property type="match status" value="1"/>
</dbReference>
<evidence type="ECO:0000256" key="9">
    <source>
        <dbReference type="ARBA" id="ARBA00022679"/>
    </source>
</evidence>
<dbReference type="PROSITE" id="PS51350">
    <property type="entry name" value="PTS_HPR_DOM"/>
    <property type="match status" value="1"/>
</dbReference>
<evidence type="ECO:0000256" key="2">
    <source>
        <dbReference type="ARBA" id="ARBA00001946"/>
    </source>
</evidence>
<gene>
    <name evidence="16" type="ORF">SP6_50_00900</name>
</gene>
<evidence type="ECO:0000259" key="15">
    <source>
        <dbReference type="PROSITE" id="PS51350"/>
    </source>
</evidence>
<evidence type="ECO:0000256" key="7">
    <source>
        <dbReference type="ARBA" id="ARBA00022490"/>
    </source>
</evidence>
<evidence type="ECO:0000256" key="12">
    <source>
        <dbReference type="ARBA" id="ARBA00022777"/>
    </source>
</evidence>
<dbReference type="InterPro" id="IPR036637">
    <property type="entry name" value="Phosphohistidine_dom_sf"/>
</dbReference>
<evidence type="ECO:0000256" key="13">
    <source>
        <dbReference type="ARBA" id="ARBA00022842"/>
    </source>
</evidence>
<organism evidence="16 17">
    <name type="scientific">Sphingomonas paucimobilis NBRC 13935</name>
    <dbReference type="NCBI Taxonomy" id="1219050"/>
    <lineage>
        <taxon>Bacteria</taxon>
        <taxon>Pseudomonadati</taxon>
        <taxon>Pseudomonadota</taxon>
        <taxon>Alphaproteobacteria</taxon>
        <taxon>Sphingomonadales</taxon>
        <taxon>Sphingomonadaceae</taxon>
        <taxon>Sphingomonas</taxon>
    </lineage>
</organism>
<keyword evidence="8" id="KW-0762">Sugar transport</keyword>
<dbReference type="CDD" id="cd00367">
    <property type="entry name" value="PTS-HPr_like"/>
    <property type="match status" value="1"/>
</dbReference>
<dbReference type="InterPro" id="IPR011055">
    <property type="entry name" value="Dup_hybrid_motif"/>
</dbReference>
<name>A0A0C9N6G1_SPHPI</name>
<feature type="domain" description="PTS EIIA type-1" evidence="14">
    <location>
        <begin position="22"/>
        <end position="126"/>
    </location>
</feature>
<evidence type="ECO:0000313" key="17">
    <source>
        <dbReference type="Proteomes" id="UP000032025"/>
    </source>
</evidence>
<dbReference type="GeneID" id="78526178"/>